<evidence type="ECO:0000313" key="2">
    <source>
        <dbReference type="Proteomes" id="UP001501692"/>
    </source>
</evidence>
<dbReference type="Proteomes" id="UP001501692">
    <property type="component" value="Unassembled WGS sequence"/>
</dbReference>
<protein>
    <recommendedName>
        <fullName evidence="3">Lipoprotein</fullName>
    </recommendedName>
</protein>
<proteinExistence type="predicted"/>
<name>A0ABP9HCL2_9FLAO</name>
<accession>A0ABP9HCL2</accession>
<evidence type="ECO:0000313" key="1">
    <source>
        <dbReference type="EMBL" id="GAA4967665.1"/>
    </source>
</evidence>
<sequence>MLKKSYLKNIFKLGFLSFGFFLLVLNCQQDDQNQNLENSDEIQDIISREVSFEKSPHFSKVSKVYNKLKSDLNSPNSLFSKSSEESDITLFTDKVLFMEYADTHTYTFKLLRDNPEFYIENIVIHFNIDTEDYDEYLVQYDVEVGEYQDLLDSFPLREDTEVKISKLASGTISSLFSKSSCFRAC</sequence>
<organism evidence="1 2">
    <name type="scientific">Algibacter aquimarinus</name>
    <dbReference type="NCBI Taxonomy" id="1136748"/>
    <lineage>
        <taxon>Bacteria</taxon>
        <taxon>Pseudomonadati</taxon>
        <taxon>Bacteroidota</taxon>
        <taxon>Flavobacteriia</taxon>
        <taxon>Flavobacteriales</taxon>
        <taxon>Flavobacteriaceae</taxon>
        <taxon>Algibacter</taxon>
    </lineage>
</organism>
<dbReference type="EMBL" id="BAABJK010000004">
    <property type="protein sequence ID" value="GAA4967665.1"/>
    <property type="molecule type" value="Genomic_DNA"/>
</dbReference>
<comment type="caution">
    <text evidence="1">The sequence shown here is derived from an EMBL/GenBank/DDBJ whole genome shotgun (WGS) entry which is preliminary data.</text>
</comment>
<evidence type="ECO:0008006" key="3">
    <source>
        <dbReference type="Google" id="ProtNLM"/>
    </source>
</evidence>
<gene>
    <name evidence="1" type="ORF">GCM10023315_16390</name>
</gene>
<reference evidence="2" key="1">
    <citation type="journal article" date="2019" name="Int. J. Syst. Evol. Microbiol.">
        <title>The Global Catalogue of Microorganisms (GCM) 10K type strain sequencing project: providing services to taxonomists for standard genome sequencing and annotation.</title>
        <authorList>
            <consortium name="The Broad Institute Genomics Platform"/>
            <consortium name="The Broad Institute Genome Sequencing Center for Infectious Disease"/>
            <person name="Wu L."/>
            <person name="Ma J."/>
        </authorList>
    </citation>
    <scope>NUCLEOTIDE SEQUENCE [LARGE SCALE GENOMIC DNA]</scope>
    <source>
        <strain evidence="2">JCM 18287</strain>
    </source>
</reference>
<keyword evidence="2" id="KW-1185">Reference proteome</keyword>